<evidence type="ECO:0000256" key="1">
    <source>
        <dbReference type="SAM" id="SignalP"/>
    </source>
</evidence>
<dbReference type="OrthoDB" id="9785345at2"/>
<dbReference type="InterPro" id="IPR011105">
    <property type="entry name" value="Cell_wall_hydrolase_SleB"/>
</dbReference>
<keyword evidence="1" id="KW-0732">Signal</keyword>
<dbReference type="InterPro" id="IPR042047">
    <property type="entry name" value="SleB_dom1"/>
</dbReference>
<dbReference type="Pfam" id="PF07486">
    <property type="entry name" value="Hydrolase_2"/>
    <property type="match status" value="1"/>
</dbReference>
<evidence type="ECO:0000259" key="2">
    <source>
        <dbReference type="Pfam" id="PF07486"/>
    </source>
</evidence>
<name>A0A238KEK5_9RHOB</name>
<dbReference type="Gene3D" id="1.10.10.2520">
    <property type="entry name" value="Cell wall hydrolase SleB, domain 1"/>
    <property type="match status" value="1"/>
</dbReference>
<accession>A0A238KEK5</accession>
<dbReference type="EMBL" id="FXYH01000006">
    <property type="protein sequence ID" value="SMX40436.1"/>
    <property type="molecule type" value="Genomic_DNA"/>
</dbReference>
<dbReference type="AlphaFoldDB" id="A0A238KEK5"/>
<proteinExistence type="predicted"/>
<evidence type="ECO:0000313" key="3">
    <source>
        <dbReference type="EMBL" id="SMX40436.1"/>
    </source>
</evidence>
<dbReference type="GO" id="GO:0016787">
    <property type="term" value="F:hydrolase activity"/>
    <property type="evidence" value="ECO:0007669"/>
    <property type="project" value="InterPro"/>
</dbReference>
<keyword evidence="4" id="KW-1185">Reference proteome</keyword>
<sequence>MIRAFSLAAAMIFATLPASADSTHIKTQRLMSLEQRALVGAGAGHLKKLVTVVPASVTTGGGSPIHYDKNWLLSQPRASGGQDWQCLSEALYFEARGETVKGQFAVAEVILNRVDSKRFPGSVCSVINQGTGRKHACQFSYTCDGRPEDIGNKAAWDRVSKVAKLMLDGGSRPLTKGATYYHTTSVSPKWSRKFDKTAKIGVHLFYKP</sequence>
<organism evidence="3 4">
    <name type="scientific">Pelagimonas varians</name>
    <dbReference type="NCBI Taxonomy" id="696760"/>
    <lineage>
        <taxon>Bacteria</taxon>
        <taxon>Pseudomonadati</taxon>
        <taxon>Pseudomonadota</taxon>
        <taxon>Alphaproteobacteria</taxon>
        <taxon>Rhodobacterales</taxon>
        <taxon>Roseobacteraceae</taxon>
        <taxon>Pelagimonas</taxon>
    </lineage>
</organism>
<gene>
    <name evidence="3" type="primary">sleB</name>
    <name evidence="3" type="ORF">PEV8663_02005</name>
</gene>
<dbReference type="Proteomes" id="UP000220836">
    <property type="component" value="Unassembled WGS sequence"/>
</dbReference>
<protein>
    <submittedName>
        <fullName evidence="3">Spore cortex-lytic enzyme</fullName>
    </submittedName>
</protein>
<feature type="signal peptide" evidence="1">
    <location>
        <begin position="1"/>
        <end position="20"/>
    </location>
</feature>
<feature type="domain" description="Cell wall hydrolase SleB" evidence="2">
    <location>
        <begin position="97"/>
        <end position="206"/>
    </location>
</feature>
<feature type="chain" id="PRO_5011969176" evidence="1">
    <location>
        <begin position="21"/>
        <end position="208"/>
    </location>
</feature>
<evidence type="ECO:0000313" key="4">
    <source>
        <dbReference type="Proteomes" id="UP000220836"/>
    </source>
</evidence>
<dbReference type="RefSeq" id="WP_097804507.1">
    <property type="nucleotide sequence ID" value="NZ_FXYH01000006.1"/>
</dbReference>
<reference evidence="3 4" key="1">
    <citation type="submission" date="2017-05" db="EMBL/GenBank/DDBJ databases">
        <authorList>
            <person name="Song R."/>
            <person name="Chenine A.L."/>
            <person name="Ruprecht R.M."/>
        </authorList>
    </citation>
    <scope>NUCLEOTIDE SEQUENCE [LARGE SCALE GENOMIC DNA]</scope>
    <source>
        <strain evidence="3 4">CECT 8663</strain>
    </source>
</reference>